<keyword evidence="3" id="KW-1185">Reference proteome</keyword>
<accession>A0A1Y2D3T0</accession>
<comment type="caution">
    <text evidence="2">The sequence shown here is derived from an EMBL/GenBank/DDBJ whole genome shotgun (WGS) entry which is preliminary data.</text>
</comment>
<feature type="transmembrane region" description="Helical" evidence="1">
    <location>
        <begin position="193"/>
        <end position="212"/>
    </location>
</feature>
<keyword evidence="1" id="KW-1133">Transmembrane helix</keyword>
<name>A0A1Y2D3T0_9FUNG</name>
<evidence type="ECO:0000256" key="1">
    <source>
        <dbReference type="SAM" id="Phobius"/>
    </source>
</evidence>
<dbReference type="OrthoDB" id="10536195at2759"/>
<protein>
    <submittedName>
        <fullName evidence="2">Uncharacterized protein</fullName>
    </submittedName>
</protein>
<dbReference type="AlphaFoldDB" id="A0A1Y2D3T0"/>
<reference evidence="2 3" key="1">
    <citation type="submission" date="2016-08" db="EMBL/GenBank/DDBJ databases">
        <title>A Parts List for Fungal Cellulosomes Revealed by Comparative Genomics.</title>
        <authorList>
            <consortium name="DOE Joint Genome Institute"/>
            <person name="Haitjema C.H."/>
            <person name="Gilmore S.P."/>
            <person name="Henske J.K."/>
            <person name="Solomon K.V."/>
            <person name="De Groot R."/>
            <person name="Kuo A."/>
            <person name="Mondo S.J."/>
            <person name="Salamov A.A."/>
            <person name="Labutti K."/>
            <person name="Zhao Z."/>
            <person name="Chiniquy J."/>
            <person name="Barry K."/>
            <person name="Brewer H.M."/>
            <person name="Purvine S.O."/>
            <person name="Wright A.T."/>
            <person name="Boxma B."/>
            <person name="Van Alen T."/>
            <person name="Hackstein J.H."/>
            <person name="Baker S.E."/>
            <person name="Grigoriev I.V."/>
            <person name="O'Malley M.A."/>
        </authorList>
    </citation>
    <scope>NUCLEOTIDE SEQUENCE [LARGE SCALE GENOMIC DNA]</scope>
    <source>
        <strain evidence="2 3">G1</strain>
    </source>
</reference>
<dbReference type="EMBL" id="MCOG01000090">
    <property type="protein sequence ID" value="ORY53933.1"/>
    <property type="molecule type" value="Genomic_DNA"/>
</dbReference>
<keyword evidence="1" id="KW-0472">Membrane</keyword>
<evidence type="ECO:0000313" key="3">
    <source>
        <dbReference type="Proteomes" id="UP000193920"/>
    </source>
</evidence>
<organism evidence="2 3">
    <name type="scientific">Neocallimastix californiae</name>
    <dbReference type="NCBI Taxonomy" id="1754190"/>
    <lineage>
        <taxon>Eukaryota</taxon>
        <taxon>Fungi</taxon>
        <taxon>Fungi incertae sedis</taxon>
        <taxon>Chytridiomycota</taxon>
        <taxon>Chytridiomycota incertae sedis</taxon>
        <taxon>Neocallimastigomycetes</taxon>
        <taxon>Neocallimastigales</taxon>
        <taxon>Neocallimastigaceae</taxon>
        <taxon>Neocallimastix</taxon>
    </lineage>
</organism>
<proteinExistence type="predicted"/>
<sequence length="253" mass="30004">MKGMVIYLKHSSLRPYYANTIGLLAFESLIKDNIYFNKGTHGLLNDYSTTFHTLEKNIKARKYGGVYITDFDILKQFLNAPGCVRSERLRYQCDQREFDENYNEEVAGSTLNFIMTEYNNRLNEFINNEQQQYEIDYTNRENFRKTYETILSQPFLAFHNKIIHDIAGHAMIYNELGKEFLINNLFKYERITFYVHIGSSILLFLSFNILFLRQIRNQLRIVDFLINILFLIPMEAYQSSSNLKNFIEHGKLN</sequence>
<gene>
    <name evidence="2" type="ORF">LY90DRAFT_670286</name>
</gene>
<keyword evidence="1" id="KW-0812">Transmembrane</keyword>
<evidence type="ECO:0000313" key="2">
    <source>
        <dbReference type="EMBL" id="ORY53933.1"/>
    </source>
</evidence>
<dbReference type="Proteomes" id="UP000193920">
    <property type="component" value="Unassembled WGS sequence"/>
</dbReference>